<keyword evidence="4 5" id="KW-0472">Membrane</keyword>
<feature type="transmembrane region" description="Helical" evidence="5">
    <location>
        <begin position="214"/>
        <end position="234"/>
    </location>
</feature>
<dbReference type="InterPro" id="IPR036938">
    <property type="entry name" value="PAP2/HPO_sf"/>
</dbReference>
<dbReference type="Pfam" id="PF14378">
    <property type="entry name" value="PAP2_3"/>
    <property type="match status" value="1"/>
</dbReference>
<proteinExistence type="predicted"/>
<organism evidence="7 8">
    <name type="scientific">Cohnella hashimotonis</name>
    <dbReference type="NCBI Taxonomy" id="2826895"/>
    <lineage>
        <taxon>Bacteria</taxon>
        <taxon>Bacillati</taxon>
        <taxon>Bacillota</taxon>
        <taxon>Bacilli</taxon>
        <taxon>Bacillales</taxon>
        <taxon>Paenibacillaceae</taxon>
        <taxon>Cohnella</taxon>
    </lineage>
</organism>
<sequence>MIVFGSMKMISALTAVSVALLVGYGTARQPFAAAAVFVRKLFLSPRHLILFLSLLLIMALNKFELSLEAALPVPPDLTRILVGWEGSWQGTLQRALESPWLTHFCAFFYLVVFQGFMVASLIFYASAGKDKQYYALCVALLLNYLIAVPFYLFVPVHEAWDASSNIRFLMLDVFPTFETQYRHLSGLDNCFPSLHTSISVTMALVALRSGSKRWAMFGIANAVIIIFSIFYLGIHWATDMFAGVILATLAVAIGLKAGAWVDRSQVRRGRQPRLHKDELKQLAPSRLTDS</sequence>
<gene>
    <name evidence="7" type="ORF">KB449_07930</name>
</gene>
<keyword evidence="3 5" id="KW-1133">Transmembrane helix</keyword>
<dbReference type="EMBL" id="JAGRPV010000001">
    <property type="protein sequence ID" value="MDI4644886.1"/>
    <property type="molecule type" value="Genomic_DNA"/>
</dbReference>
<name>A0ABT6TDI0_9BACL</name>
<evidence type="ECO:0000313" key="8">
    <source>
        <dbReference type="Proteomes" id="UP001161691"/>
    </source>
</evidence>
<reference evidence="7" key="1">
    <citation type="submission" date="2023-04" db="EMBL/GenBank/DDBJ databases">
        <title>Comparative genomic analysis of Cohnella hashimotonis sp. nov., isolated from the International Space Station.</title>
        <authorList>
            <person name="Venkateswaran K."/>
            <person name="Simpson A."/>
        </authorList>
    </citation>
    <scope>NUCLEOTIDE SEQUENCE</scope>
    <source>
        <strain evidence="7">F6_2S_P_1</strain>
    </source>
</reference>
<dbReference type="InterPro" id="IPR026841">
    <property type="entry name" value="Aur1/Ipt1"/>
</dbReference>
<dbReference type="Proteomes" id="UP001161691">
    <property type="component" value="Unassembled WGS sequence"/>
</dbReference>
<protein>
    <submittedName>
        <fullName evidence="7">Phosphatase PAP2 family protein</fullName>
    </submittedName>
</protein>
<dbReference type="InterPro" id="IPR052185">
    <property type="entry name" value="IPC_Synthase-Related"/>
</dbReference>
<evidence type="ECO:0000256" key="4">
    <source>
        <dbReference type="ARBA" id="ARBA00023136"/>
    </source>
</evidence>
<evidence type="ECO:0000259" key="6">
    <source>
        <dbReference type="Pfam" id="PF14378"/>
    </source>
</evidence>
<dbReference type="PANTHER" id="PTHR31310:SF7">
    <property type="entry name" value="PA-PHOSPHATASE RELATED-FAMILY PROTEIN DDB_G0268928"/>
    <property type="match status" value="1"/>
</dbReference>
<evidence type="ECO:0000313" key="7">
    <source>
        <dbReference type="EMBL" id="MDI4644886.1"/>
    </source>
</evidence>
<feature type="transmembrane region" description="Helical" evidence="5">
    <location>
        <begin position="44"/>
        <end position="61"/>
    </location>
</feature>
<dbReference type="PANTHER" id="PTHR31310">
    <property type="match status" value="1"/>
</dbReference>
<comment type="caution">
    <text evidence="7">The sequence shown here is derived from an EMBL/GenBank/DDBJ whole genome shotgun (WGS) entry which is preliminary data.</text>
</comment>
<evidence type="ECO:0000256" key="5">
    <source>
        <dbReference type="SAM" id="Phobius"/>
    </source>
</evidence>
<dbReference type="Gene3D" id="1.20.144.10">
    <property type="entry name" value="Phosphatidic acid phosphatase type 2/haloperoxidase"/>
    <property type="match status" value="1"/>
</dbReference>
<comment type="subcellular location">
    <subcellularLocation>
        <location evidence="1">Membrane</location>
        <topology evidence="1">Multi-pass membrane protein</topology>
    </subcellularLocation>
</comment>
<accession>A0ABT6TDI0</accession>
<evidence type="ECO:0000256" key="1">
    <source>
        <dbReference type="ARBA" id="ARBA00004141"/>
    </source>
</evidence>
<evidence type="ECO:0000256" key="3">
    <source>
        <dbReference type="ARBA" id="ARBA00022989"/>
    </source>
</evidence>
<keyword evidence="2 5" id="KW-0812">Transmembrane</keyword>
<feature type="transmembrane region" description="Helical" evidence="5">
    <location>
        <begin position="133"/>
        <end position="154"/>
    </location>
</feature>
<feature type="domain" description="Inositolphosphotransferase Aur1/Ipt1" evidence="6">
    <location>
        <begin position="87"/>
        <end position="252"/>
    </location>
</feature>
<dbReference type="CDD" id="cd03386">
    <property type="entry name" value="PAP2_Aur1_like"/>
    <property type="match status" value="1"/>
</dbReference>
<dbReference type="SUPFAM" id="SSF48317">
    <property type="entry name" value="Acid phosphatase/Vanadium-dependent haloperoxidase"/>
    <property type="match status" value="1"/>
</dbReference>
<evidence type="ECO:0000256" key="2">
    <source>
        <dbReference type="ARBA" id="ARBA00022692"/>
    </source>
</evidence>
<keyword evidence="8" id="KW-1185">Reference proteome</keyword>
<feature type="transmembrane region" description="Helical" evidence="5">
    <location>
        <begin position="240"/>
        <end position="261"/>
    </location>
</feature>
<feature type="transmembrane region" description="Helical" evidence="5">
    <location>
        <begin position="104"/>
        <end position="127"/>
    </location>
</feature>
<dbReference type="RefSeq" id="WP_282907860.1">
    <property type="nucleotide sequence ID" value="NZ_JAGRPV010000001.1"/>
</dbReference>